<keyword evidence="4" id="KW-0238">DNA-binding</keyword>
<dbReference type="PANTHER" id="PTHR46577:SF1">
    <property type="entry name" value="HTH-TYPE TRANSCRIPTIONAL REGULATORY PROTEIN GABR"/>
    <property type="match status" value="1"/>
</dbReference>
<name>A0A369LKY8_9ACTN</name>
<evidence type="ECO:0000256" key="4">
    <source>
        <dbReference type="ARBA" id="ARBA00023125"/>
    </source>
</evidence>
<dbReference type="Proteomes" id="UP000253975">
    <property type="component" value="Unassembled WGS sequence"/>
</dbReference>
<evidence type="ECO:0000259" key="6">
    <source>
        <dbReference type="PROSITE" id="PS50949"/>
    </source>
</evidence>
<comment type="similarity">
    <text evidence="1">In the C-terminal section; belongs to the class-I pyridoxal-phosphate-dependent aminotransferase family.</text>
</comment>
<dbReference type="Pfam" id="PF00155">
    <property type="entry name" value="Aminotran_1_2"/>
    <property type="match status" value="1"/>
</dbReference>
<dbReference type="GO" id="GO:0003677">
    <property type="term" value="F:DNA binding"/>
    <property type="evidence" value="ECO:0007669"/>
    <property type="project" value="UniProtKB-KW"/>
</dbReference>
<evidence type="ECO:0000256" key="3">
    <source>
        <dbReference type="ARBA" id="ARBA00023015"/>
    </source>
</evidence>
<dbReference type="Gene3D" id="3.40.640.10">
    <property type="entry name" value="Type I PLP-dependent aspartate aminotransferase-like (Major domain)"/>
    <property type="match status" value="1"/>
</dbReference>
<dbReference type="InterPro" id="IPR004839">
    <property type="entry name" value="Aminotransferase_I/II_large"/>
</dbReference>
<dbReference type="Pfam" id="PF00392">
    <property type="entry name" value="GntR"/>
    <property type="match status" value="1"/>
</dbReference>
<dbReference type="SMART" id="SM00345">
    <property type="entry name" value="HTH_GNTR"/>
    <property type="match status" value="1"/>
</dbReference>
<dbReference type="CDD" id="cd00609">
    <property type="entry name" value="AAT_like"/>
    <property type="match status" value="1"/>
</dbReference>
<dbReference type="RefSeq" id="WP_114615508.1">
    <property type="nucleotide sequence ID" value="NZ_PPTO01000007.1"/>
</dbReference>
<accession>A0A369LKY8</accession>
<dbReference type="AlphaFoldDB" id="A0A369LKY8"/>
<reference evidence="7 8" key="1">
    <citation type="journal article" date="2018" name="Elife">
        <title>Discovery and characterization of a prevalent human gut bacterial enzyme sufficient for the inactivation of a family of plant toxins.</title>
        <authorList>
            <person name="Koppel N."/>
            <person name="Bisanz J.E."/>
            <person name="Pandelia M.E."/>
            <person name="Turnbaugh P.J."/>
            <person name="Balskus E.P."/>
        </authorList>
    </citation>
    <scope>NUCLEOTIDE SEQUENCE [LARGE SCALE GENOMIC DNA]</scope>
    <source>
        <strain evidence="7 8">OB21 GAM31</strain>
    </source>
</reference>
<dbReference type="InterPro" id="IPR036390">
    <property type="entry name" value="WH_DNA-bd_sf"/>
</dbReference>
<dbReference type="InterPro" id="IPR036388">
    <property type="entry name" value="WH-like_DNA-bd_sf"/>
</dbReference>
<evidence type="ECO:0000256" key="1">
    <source>
        <dbReference type="ARBA" id="ARBA00005384"/>
    </source>
</evidence>
<evidence type="ECO:0000313" key="8">
    <source>
        <dbReference type="Proteomes" id="UP000253975"/>
    </source>
</evidence>
<dbReference type="InterPro" id="IPR015424">
    <property type="entry name" value="PyrdxlP-dep_Trfase"/>
</dbReference>
<dbReference type="InterPro" id="IPR015421">
    <property type="entry name" value="PyrdxlP-dep_Trfase_major"/>
</dbReference>
<dbReference type="SUPFAM" id="SSF53383">
    <property type="entry name" value="PLP-dependent transferases"/>
    <property type="match status" value="1"/>
</dbReference>
<evidence type="ECO:0000313" key="7">
    <source>
        <dbReference type="EMBL" id="RDB58708.1"/>
    </source>
</evidence>
<dbReference type="InterPro" id="IPR051446">
    <property type="entry name" value="HTH_trans_reg/aminotransferase"/>
</dbReference>
<dbReference type="PANTHER" id="PTHR46577">
    <property type="entry name" value="HTH-TYPE TRANSCRIPTIONAL REGULATORY PROTEIN GABR"/>
    <property type="match status" value="1"/>
</dbReference>
<dbReference type="InterPro" id="IPR000524">
    <property type="entry name" value="Tscrpt_reg_HTH_GntR"/>
</dbReference>
<organism evidence="7 8">
    <name type="scientific">Slackia isoflavoniconvertens</name>
    <dbReference type="NCBI Taxonomy" id="572010"/>
    <lineage>
        <taxon>Bacteria</taxon>
        <taxon>Bacillati</taxon>
        <taxon>Actinomycetota</taxon>
        <taxon>Coriobacteriia</taxon>
        <taxon>Eggerthellales</taxon>
        <taxon>Eggerthellaceae</taxon>
        <taxon>Slackia</taxon>
    </lineage>
</organism>
<feature type="domain" description="HTH gntR-type" evidence="6">
    <location>
        <begin position="12"/>
        <end position="80"/>
    </location>
</feature>
<comment type="caution">
    <text evidence="7">The sequence shown here is derived from an EMBL/GenBank/DDBJ whole genome shotgun (WGS) entry which is preliminary data.</text>
</comment>
<evidence type="ECO:0000256" key="5">
    <source>
        <dbReference type="ARBA" id="ARBA00023163"/>
    </source>
</evidence>
<dbReference type="EMBL" id="PPTO01000007">
    <property type="protein sequence ID" value="RDB58708.1"/>
    <property type="molecule type" value="Genomic_DNA"/>
</dbReference>
<proteinExistence type="inferred from homology"/>
<gene>
    <name evidence="7" type="ORF">C1881_05360</name>
</gene>
<dbReference type="GO" id="GO:0030170">
    <property type="term" value="F:pyridoxal phosphate binding"/>
    <property type="evidence" value="ECO:0007669"/>
    <property type="project" value="InterPro"/>
</dbReference>
<evidence type="ECO:0000256" key="2">
    <source>
        <dbReference type="ARBA" id="ARBA00022898"/>
    </source>
</evidence>
<dbReference type="Gene3D" id="1.10.10.10">
    <property type="entry name" value="Winged helix-like DNA-binding domain superfamily/Winged helix DNA-binding domain"/>
    <property type="match status" value="1"/>
</dbReference>
<keyword evidence="5" id="KW-0804">Transcription</keyword>
<protein>
    <submittedName>
        <fullName evidence="7">GntR family transcriptional regulator</fullName>
    </submittedName>
</protein>
<keyword evidence="2" id="KW-0663">Pyridoxal phosphate</keyword>
<dbReference type="PROSITE" id="PS50949">
    <property type="entry name" value="HTH_GNTR"/>
    <property type="match status" value="1"/>
</dbReference>
<dbReference type="SUPFAM" id="SSF46785">
    <property type="entry name" value="Winged helix' DNA-binding domain"/>
    <property type="match status" value="1"/>
</dbReference>
<sequence length="484" mass="53497">MLTYDMDQRGEESLYAYLYDCMRADIENGSIAAGEKLPSKRKLADHLGVSIVTVEGAYRQLIAEGYVESRARRGYFAAYISSSNTRALTKEGGVAPAGTFTPDAFEHKGENEPVFSPSYTFDLSKGQLPESLFPLASWSKALRDTLTQEPASALVGESDPLGCMALREEISRYLRQTRGLVAPPENIVVGSGAQTLYNLIVQLIGRNRTVGVEDPGYPRLRRVYGANNVRLSPIPLDASGASMSSVRAAGVDTLHITPSHQFPTGIVTSVSRRHELLGWATEVPGRYIIEDDYDCEFRLAGRPIPTLQGIDASERVIYTNTFSKSLGSAFRIAYMVLPDHLARRYRGEMAFYSCTVPAIDQLALARFMQRGEFERHVNRLRTHARDVRDAFLATLKESLPQGSFSVAGHDAGLHFVLGFPEIDDARFAESLAENSVRMPSLREFSMKKNDATNDCRYVVQYLQLSTTQAQAAALVIARAYASIH</sequence>
<dbReference type="GO" id="GO:0003700">
    <property type="term" value="F:DNA-binding transcription factor activity"/>
    <property type="evidence" value="ECO:0007669"/>
    <property type="project" value="InterPro"/>
</dbReference>
<dbReference type="CDD" id="cd07377">
    <property type="entry name" value="WHTH_GntR"/>
    <property type="match status" value="1"/>
</dbReference>
<keyword evidence="3" id="KW-0805">Transcription regulation</keyword>